<name>A0A7X1FNX9_9SPHN</name>
<organism evidence="1 2">
    <name type="scientific">Novosphingobium flavum</name>
    <dbReference type="NCBI Taxonomy" id="1778672"/>
    <lineage>
        <taxon>Bacteria</taxon>
        <taxon>Pseudomonadati</taxon>
        <taxon>Pseudomonadota</taxon>
        <taxon>Alphaproteobacteria</taxon>
        <taxon>Sphingomonadales</taxon>
        <taxon>Sphingomonadaceae</taxon>
        <taxon>Novosphingobium</taxon>
    </lineage>
</organism>
<sequence length="256" mass="29098">MPEPALIAHVIDNWPGLYELLDFVVTPAIGDPSERGKWDFFFACNVPREYFGLRPGCQPGDIDVLVVPVRDGKLVAERAAAVEVKRLALKGPNWTKSVDRYGIRQATGLLAAGFPYVGLLHIVVSLDGPEEFHRPITYARIVDPLTGRYEVLGEGQEDLTSFFAAERQYRRLFAQEIDERIGINCVAIAETEKLGEPEWAYTTFTPGRRAIRNPRASKLLIENIQTLTEFWQETSQLRTADQRKLTRRDKYYSRVD</sequence>
<comment type="caution">
    <text evidence="1">The sequence shown here is derived from an EMBL/GenBank/DDBJ whole genome shotgun (WGS) entry which is preliminary data.</text>
</comment>
<evidence type="ECO:0008006" key="3">
    <source>
        <dbReference type="Google" id="ProtNLM"/>
    </source>
</evidence>
<proteinExistence type="predicted"/>
<dbReference type="AlphaFoldDB" id="A0A7X1FNX9"/>
<evidence type="ECO:0000313" key="1">
    <source>
        <dbReference type="EMBL" id="MBC2664248.1"/>
    </source>
</evidence>
<accession>A0A7X1FNX9</accession>
<protein>
    <recommendedName>
        <fullName evidence="3">Restriction endonuclease</fullName>
    </recommendedName>
</protein>
<dbReference type="Proteomes" id="UP000566813">
    <property type="component" value="Unassembled WGS sequence"/>
</dbReference>
<evidence type="ECO:0000313" key="2">
    <source>
        <dbReference type="Proteomes" id="UP000566813"/>
    </source>
</evidence>
<gene>
    <name evidence="1" type="ORF">H7F51_01810</name>
</gene>
<keyword evidence="2" id="KW-1185">Reference proteome</keyword>
<reference evidence="1 2" key="1">
    <citation type="submission" date="2020-08" db="EMBL/GenBank/DDBJ databases">
        <title>The genome sequence of type strain Novosphingobium flavum NBRC 111647.</title>
        <authorList>
            <person name="Liu Y."/>
        </authorList>
    </citation>
    <scope>NUCLEOTIDE SEQUENCE [LARGE SCALE GENOMIC DNA]</scope>
    <source>
        <strain evidence="1 2">NBRC 111647</strain>
    </source>
</reference>
<dbReference type="RefSeq" id="WP_185662482.1">
    <property type="nucleotide sequence ID" value="NZ_JACLAW010000001.1"/>
</dbReference>
<dbReference type="EMBL" id="JACLAW010000001">
    <property type="protein sequence ID" value="MBC2664248.1"/>
    <property type="molecule type" value="Genomic_DNA"/>
</dbReference>